<feature type="domain" description="Type VII secretion system protein EccE" evidence="8">
    <location>
        <begin position="175"/>
        <end position="264"/>
    </location>
</feature>
<protein>
    <submittedName>
        <fullName evidence="9">Type VII secretion protein EccE</fullName>
    </submittedName>
</protein>
<evidence type="ECO:0000256" key="6">
    <source>
        <dbReference type="ARBA" id="ARBA00023136"/>
    </source>
</evidence>
<evidence type="ECO:0000259" key="8">
    <source>
        <dbReference type="Pfam" id="PF11203"/>
    </source>
</evidence>
<dbReference type="RefSeq" id="WP_214092689.1">
    <property type="nucleotide sequence ID" value="NZ_JAHCLR010000014.1"/>
</dbReference>
<evidence type="ECO:0000313" key="10">
    <source>
        <dbReference type="Proteomes" id="UP001519535"/>
    </source>
</evidence>
<keyword evidence="3" id="KW-1003">Cell membrane</keyword>
<name>A0ABS5RHP1_9MYCO</name>
<evidence type="ECO:0000256" key="3">
    <source>
        <dbReference type="ARBA" id="ARBA00022475"/>
    </source>
</evidence>
<keyword evidence="5 7" id="KW-1133">Transmembrane helix</keyword>
<dbReference type="Proteomes" id="UP001519535">
    <property type="component" value="Unassembled WGS sequence"/>
</dbReference>
<feature type="transmembrane region" description="Helical" evidence="7">
    <location>
        <begin position="21"/>
        <end position="54"/>
    </location>
</feature>
<proteinExistence type="inferred from homology"/>
<comment type="caution">
    <text evidence="9">The sequence shown here is derived from an EMBL/GenBank/DDBJ whole genome shotgun (WGS) entry which is preliminary data.</text>
</comment>
<accession>A0ABS5RHP1</accession>
<evidence type="ECO:0000256" key="7">
    <source>
        <dbReference type="SAM" id="Phobius"/>
    </source>
</evidence>
<evidence type="ECO:0000256" key="1">
    <source>
        <dbReference type="ARBA" id="ARBA00004236"/>
    </source>
</evidence>
<dbReference type="InterPro" id="IPR050051">
    <property type="entry name" value="EccE_dom"/>
</dbReference>
<evidence type="ECO:0000256" key="2">
    <source>
        <dbReference type="ARBA" id="ARBA00007759"/>
    </source>
</evidence>
<sequence>MNPRLSGFPATSDRRLRCGLAITGCALAGWAVGGPIGCSLAVLAALILTLVPWWGQPAWSWAVLRLRLGRVADTAWAEPITVANNRAGGGVRIQDGVAVTAVHVLGRAHAATVATGSVNVTTDNVVDVAALLPLLHHALGLTLESLSVVSVGARRATAGDYPRVYDTEIGTPPYAGRRDTWLVLRLRVIDNTAALRWRSTLGATAVAVAQQVAGSLRCDGLRTRVATAGDLVELDRRLSGAALQAGAERWRALRSDGGWVTSYTYAAGRPTAHLLAQAWTLPADRVLQNITVFPDGTGTVTVTLQTAQPAPTPPAVVLRRLHGEQAAALAGGLCAPRPRVRGLAPQRLPVKLPVALGPSGVLIGKLANGDRLMVPLTDSGELSRVFIAAEDPIVKRIIIRTVGAGERVCVHTVDPERWAGVRMPELTVAGEARPAPRTTVSVVDGTVAPSPRPATVITVAPPDTPPPPPDAVEVCIEQIGETTVRVTAGGRSWVAAVEMFRAENRYCSPEALAPVAR</sequence>
<gene>
    <name evidence="9" type="primary">eccE</name>
    <name evidence="9" type="ORF">KIH27_09505</name>
</gene>
<dbReference type="EMBL" id="JAHCLR010000014">
    <property type="protein sequence ID" value="MBS9533818.1"/>
    <property type="molecule type" value="Genomic_DNA"/>
</dbReference>
<comment type="similarity">
    <text evidence="2">Belongs to the EccE family.</text>
</comment>
<dbReference type="NCBIfam" id="TIGR03923">
    <property type="entry name" value="T7SS_EccE"/>
    <property type="match status" value="1"/>
</dbReference>
<comment type="subcellular location">
    <subcellularLocation>
        <location evidence="1">Cell membrane</location>
    </subcellularLocation>
</comment>
<keyword evidence="4 7" id="KW-0812">Transmembrane</keyword>
<keyword evidence="10" id="KW-1185">Reference proteome</keyword>
<evidence type="ECO:0000256" key="4">
    <source>
        <dbReference type="ARBA" id="ARBA00022692"/>
    </source>
</evidence>
<evidence type="ECO:0000256" key="5">
    <source>
        <dbReference type="ARBA" id="ARBA00022989"/>
    </source>
</evidence>
<reference evidence="9 10" key="1">
    <citation type="submission" date="2021-05" db="EMBL/GenBank/DDBJ databases">
        <title>Mycobacterium acidophilum sp. nov., an extremely acid-tolerant member of the genus Mycobacterium.</title>
        <authorList>
            <person name="Xia J."/>
        </authorList>
    </citation>
    <scope>NUCLEOTIDE SEQUENCE [LARGE SCALE GENOMIC DNA]</scope>
    <source>
        <strain evidence="9 10">M1</strain>
    </source>
</reference>
<keyword evidence="6 7" id="KW-0472">Membrane</keyword>
<evidence type="ECO:0000313" key="9">
    <source>
        <dbReference type="EMBL" id="MBS9533818.1"/>
    </source>
</evidence>
<dbReference type="Pfam" id="PF11203">
    <property type="entry name" value="EccE"/>
    <property type="match status" value="1"/>
</dbReference>
<organism evidence="9 10">
    <name type="scientific">Mycolicibacter acidiphilus</name>
    <dbReference type="NCBI Taxonomy" id="2835306"/>
    <lineage>
        <taxon>Bacteria</taxon>
        <taxon>Bacillati</taxon>
        <taxon>Actinomycetota</taxon>
        <taxon>Actinomycetes</taxon>
        <taxon>Mycobacteriales</taxon>
        <taxon>Mycobacteriaceae</taxon>
        <taxon>Mycolicibacter</taxon>
    </lineage>
</organism>
<dbReference type="InterPro" id="IPR021368">
    <property type="entry name" value="T7SS_EccE"/>
</dbReference>